<evidence type="ECO:0000313" key="4">
    <source>
        <dbReference type="EMBL" id="KRL62601.1"/>
    </source>
</evidence>
<dbReference type="PANTHER" id="PTHR48106">
    <property type="entry name" value="QUINONE OXIDOREDUCTASE PIG3-RELATED"/>
    <property type="match status" value="1"/>
</dbReference>
<evidence type="ECO:0000256" key="1">
    <source>
        <dbReference type="ARBA" id="ARBA00022857"/>
    </source>
</evidence>
<dbReference type="EMBL" id="AZEY01000107">
    <property type="protein sequence ID" value="KRL62601.1"/>
    <property type="molecule type" value="Genomic_DNA"/>
</dbReference>
<dbReference type="InterPro" id="IPR011032">
    <property type="entry name" value="GroES-like_sf"/>
</dbReference>
<comment type="caution">
    <text evidence="4">The sequence shown here is derived from an EMBL/GenBank/DDBJ whole genome shotgun (WGS) entry which is preliminary data.</text>
</comment>
<dbReference type="Proteomes" id="UP000052013">
    <property type="component" value="Unassembled WGS sequence"/>
</dbReference>
<dbReference type="Gene3D" id="3.40.50.720">
    <property type="entry name" value="NAD(P)-binding Rossmann-like Domain"/>
    <property type="match status" value="1"/>
</dbReference>
<gene>
    <name evidence="4" type="ORF">FC85_GL001841</name>
</gene>
<dbReference type="GO" id="GO:0016651">
    <property type="term" value="F:oxidoreductase activity, acting on NAD(P)H"/>
    <property type="evidence" value="ECO:0007669"/>
    <property type="project" value="TreeGrafter"/>
</dbReference>
<dbReference type="PANTHER" id="PTHR48106:SF18">
    <property type="entry name" value="QUINONE OXIDOREDUCTASE PIG3"/>
    <property type="match status" value="1"/>
</dbReference>
<dbReference type="AlphaFoldDB" id="A0A0R1S1S6"/>
<accession>A0A0R1S1S6</accession>
<evidence type="ECO:0000256" key="2">
    <source>
        <dbReference type="ARBA" id="ARBA00023002"/>
    </source>
</evidence>
<dbReference type="InterPro" id="IPR013154">
    <property type="entry name" value="ADH-like_N"/>
</dbReference>
<dbReference type="Gene3D" id="3.90.180.10">
    <property type="entry name" value="Medium-chain alcohol dehydrogenases, catalytic domain"/>
    <property type="match status" value="1"/>
</dbReference>
<dbReference type="SUPFAM" id="SSF50129">
    <property type="entry name" value="GroES-like"/>
    <property type="match status" value="1"/>
</dbReference>
<keyword evidence="2" id="KW-0560">Oxidoreductase</keyword>
<feature type="domain" description="Enoyl reductase (ER)" evidence="3">
    <location>
        <begin position="16"/>
        <end position="323"/>
    </location>
</feature>
<sequence>MEEDAALKAFVISHAGGPEQLQLKDVTTPKVRAGWSLVKIKGFGINRSEIFTRLGYSPVIFPRILGIEGVGVIAESTDPTRLPQGQKVVSLMHGMGREFDGSYAQYALLPNNNIYPVTTHLSWPELAAIPETYFTAYGSLLAMKIQQANSLLIRAATSGVGIAAMKLAKAMNPTINTTGSTRSKNKLAQLKAVGFDQSILDSNRYLQTKSHFDSILELVGPATLVNSLQLLNSGGILCNTGELGGMDDPKWTMNNFDPFKIPSGAYLTIFSSDTVNEKTFNDLIGLIDRHHINVKPTKVFDFAHTPNAQAALDHPDSFGKVVVLT</sequence>
<protein>
    <submittedName>
        <fullName evidence="4">Dehydrogenase</fullName>
    </submittedName>
</protein>
<dbReference type="InterPro" id="IPR036291">
    <property type="entry name" value="NAD(P)-bd_dom_sf"/>
</dbReference>
<dbReference type="SMART" id="SM00829">
    <property type="entry name" value="PKS_ER"/>
    <property type="match status" value="1"/>
</dbReference>
<dbReference type="SUPFAM" id="SSF51735">
    <property type="entry name" value="NAD(P)-binding Rossmann-fold domains"/>
    <property type="match status" value="1"/>
</dbReference>
<proteinExistence type="predicted"/>
<reference evidence="4 5" key="1">
    <citation type="journal article" date="2015" name="Genome Announc.">
        <title>Expanding the biotechnology potential of lactobacilli through comparative genomics of 213 strains and associated genera.</title>
        <authorList>
            <person name="Sun Z."/>
            <person name="Harris H.M."/>
            <person name="McCann A."/>
            <person name="Guo C."/>
            <person name="Argimon S."/>
            <person name="Zhang W."/>
            <person name="Yang X."/>
            <person name="Jeffery I.B."/>
            <person name="Cooney J.C."/>
            <person name="Kagawa T.F."/>
            <person name="Liu W."/>
            <person name="Song Y."/>
            <person name="Salvetti E."/>
            <person name="Wrobel A."/>
            <person name="Rasinkangas P."/>
            <person name="Parkhill J."/>
            <person name="Rea M.C."/>
            <person name="O'Sullivan O."/>
            <person name="Ritari J."/>
            <person name="Douillard F.P."/>
            <person name="Paul Ross R."/>
            <person name="Yang R."/>
            <person name="Briner A.E."/>
            <person name="Felis G.E."/>
            <person name="de Vos W.M."/>
            <person name="Barrangou R."/>
            <person name="Klaenhammer T.R."/>
            <person name="Caufield P.W."/>
            <person name="Cui Y."/>
            <person name="Zhang H."/>
            <person name="O'Toole P.W."/>
        </authorList>
    </citation>
    <scope>NUCLEOTIDE SEQUENCE [LARGE SCALE GENOMIC DNA]</scope>
    <source>
        <strain evidence="4 5">DSM 14421</strain>
    </source>
</reference>
<dbReference type="STRING" id="1423739.FC85_GL001841"/>
<evidence type="ECO:0000259" key="3">
    <source>
        <dbReference type="SMART" id="SM00829"/>
    </source>
</evidence>
<dbReference type="Pfam" id="PF08240">
    <property type="entry name" value="ADH_N"/>
    <property type="match status" value="1"/>
</dbReference>
<organism evidence="4 5">
    <name type="scientific">Lentilactobacillus diolivorans DSM 14421</name>
    <dbReference type="NCBI Taxonomy" id="1423739"/>
    <lineage>
        <taxon>Bacteria</taxon>
        <taxon>Bacillati</taxon>
        <taxon>Bacillota</taxon>
        <taxon>Bacilli</taxon>
        <taxon>Lactobacillales</taxon>
        <taxon>Lactobacillaceae</taxon>
        <taxon>Lentilactobacillus</taxon>
    </lineage>
</organism>
<keyword evidence="1" id="KW-0521">NADP</keyword>
<dbReference type="Pfam" id="PF13602">
    <property type="entry name" value="ADH_zinc_N_2"/>
    <property type="match status" value="1"/>
</dbReference>
<evidence type="ECO:0000313" key="5">
    <source>
        <dbReference type="Proteomes" id="UP000052013"/>
    </source>
</evidence>
<dbReference type="GO" id="GO:0070402">
    <property type="term" value="F:NADPH binding"/>
    <property type="evidence" value="ECO:0007669"/>
    <property type="project" value="TreeGrafter"/>
</dbReference>
<dbReference type="PATRIC" id="fig|1423739.3.peg.1926"/>
<name>A0A0R1S1S6_9LACO</name>
<dbReference type="InterPro" id="IPR020843">
    <property type="entry name" value="ER"/>
</dbReference>